<dbReference type="PRINTS" id="PR00463">
    <property type="entry name" value="EP450I"/>
</dbReference>
<reference evidence="8 9" key="1">
    <citation type="journal article" date="2011" name="Genome Biol.">
        <title>Comparative genome sequence analysis underscores mycoparasitism as the ancestral life style of Trichoderma.</title>
        <authorList>
            <person name="Kubicek C.P."/>
            <person name="Herrera-Estrella A."/>
            <person name="Seidl-Seiboth V."/>
            <person name="Martinez D.A."/>
            <person name="Druzhinina I.S."/>
            <person name="Thon M."/>
            <person name="Zeilinger S."/>
            <person name="Casas-Flores S."/>
            <person name="Horwitz B.A."/>
            <person name="Mukherjee P.K."/>
            <person name="Mukherjee M."/>
            <person name="Kredics L."/>
            <person name="Alcaraz L.D."/>
            <person name="Aerts A."/>
            <person name="Antal Z."/>
            <person name="Atanasova L."/>
            <person name="Cervantes-Badillo M.G."/>
            <person name="Challacombe J."/>
            <person name="Chertkov O."/>
            <person name="McCluskey K."/>
            <person name="Coulpier F."/>
            <person name="Deshpande N."/>
            <person name="von Doehren H."/>
            <person name="Ebbole D.J."/>
            <person name="Esquivel-Naranjo E.U."/>
            <person name="Fekete E."/>
            <person name="Flipphi M."/>
            <person name="Glaser F."/>
            <person name="Gomez-Rodriguez E.Y."/>
            <person name="Gruber S."/>
            <person name="Han C."/>
            <person name="Henrissat B."/>
            <person name="Hermosa R."/>
            <person name="Hernandez-Onate M."/>
            <person name="Karaffa L."/>
            <person name="Kosti I."/>
            <person name="Le Crom S."/>
            <person name="Lindquist E."/>
            <person name="Lucas S."/>
            <person name="Luebeck M."/>
            <person name="Luebeck P.S."/>
            <person name="Margeot A."/>
            <person name="Metz B."/>
            <person name="Misra M."/>
            <person name="Nevalainen H."/>
            <person name="Omann M."/>
            <person name="Packer N."/>
            <person name="Perrone G."/>
            <person name="Uresti-Rivera E.E."/>
            <person name="Salamov A."/>
            <person name="Schmoll M."/>
            <person name="Seiboth B."/>
            <person name="Shapiro H."/>
            <person name="Sukno S."/>
            <person name="Tamayo-Ramos J.A."/>
            <person name="Tisch D."/>
            <person name="Wiest A."/>
            <person name="Wilkinson H.H."/>
            <person name="Zhang M."/>
            <person name="Coutinho P.M."/>
            <person name="Kenerley C.M."/>
            <person name="Monte E."/>
            <person name="Baker S.E."/>
            <person name="Grigoriev I.V."/>
        </authorList>
    </citation>
    <scope>NUCLEOTIDE SEQUENCE [LARGE SCALE GENOMIC DNA]</scope>
    <source>
        <strain evidence="9">Gv29-8 / FGSC 10586</strain>
    </source>
</reference>
<organism evidence="8 9">
    <name type="scientific">Hypocrea virens (strain Gv29-8 / FGSC 10586)</name>
    <name type="common">Gliocladium virens</name>
    <name type="synonym">Trichoderma virens</name>
    <dbReference type="NCBI Taxonomy" id="413071"/>
    <lineage>
        <taxon>Eukaryota</taxon>
        <taxon>Fungi</taxon>
        <taxon>Dikarya</taxon>
        <taxon>Ascomycota</taxon>
        <taxon>Pezizomycotina</taxon>
        <taxon>Sordariomycetes</taxon>
        <taxon>Hypocreomycetidae</taxon>
        <taxon>Hypocreales</taxon>
        <taxon>Hypocreaceae</taxon>
        <taxon>Trichoderma</taxon>
    </lineage>
</organism>
<dbReference type="Pfam" id="PF00067">
    <property type="entry name" value="p450"/>
    <property type="match status" value="1"/>
</dbReference>
<dbReference type="PANTHER" id="PTHR24305:SF210">
    <property type="entry name" value="CYTOCHROME P450 MONOOXYGENASE ASQL-RELATED"/>
    <property type="match status" value="1"/>
</dbReference>
<dbReference type="RefSeq" id="XP_013956286.1">
    <property type="nucleotide sequence ID" value="XM_014100811.1"/>
</dbReference>
<dbReference type="Gene3D" id="1.10.630.10">
    <property type="entry name" value="Cytochrome P450"/>
    <property type="match status" value="1"/>
</dbReference>
<sequence>MLETLYSNLTGMPLTTAFAACAQAVIIYCIWRIIYQIYFHPLSKFPGPWLAAVTYLYKFRLVVSGNHHKIIDELHKKYGETIRIGPNELSCIHPTALKDVYGHHPTAQTFTKDPRLYSSPLGQTESIVTITDINRHAGVRRLLSHAFSDRALSEQEDIIQMYVDKLMVKLRDQAKQGPFNIIHWFNFFTFDIIGELSFGESFNCLSQGQMDDWITVILGRVKALAIAWGIRSFPLLNKTYHYFLPASLRQQGAKHMAYSRGKVSKRLQSTAERKDFISCLDREGIISSFTVEEISAHTASLVLAGSDTTATSLSGICYYLSKNPEAYKILANEIRNTFQEEKEITHLSCQRLSYLQAVIEEGLRLYPPLPIGAPRLAPKGGAMMGDIYVPDKTYVSVPSWTLTHLEANFPDAWSFKPERWLSRSSPDLRDQSQPFLLGPRGCIGRNLAMLEMRLVLSKLFWNFDFEIINRDLIWERDQTAYIAWQKPQLIFQLTPRRL</sequence>
<comment type="caution">
    <text evidence="8">The sequence shown here is derived from an EMBL/GenBank/DDBJ whole genome shotgun (WGS) entry which is preliminary data.</text>
</comment>
<keyword evidence="7" id="KW-0812">Transmembrane</keyword>
<dbReference type="GO" id="GO:0020037">
    <property type="term" value="F:heme binding"/>
    <property type="evidence" value="ECO:0007669"/>
    <property type="project" value="InterPro"/>
</dbReference>
<proteinExistence type="inferred from homology"/>
<evidence type="ECO:0008006" key="10">
    <source>
        <dbReference type="Google" id="ProtNLM"/>
    </source>
</evidence>
<keyword evidence="7" id="KW-1133">Transmembrane helix</keyword>
<keyword evidence="9" id="KW-1185">Reference proteome</keyword>
<dbReference type="SUPFAM" id="SSF48264">
    <property type="entry name" value="Cytochrome P450"/>
    <property type="match status" value="1"/>
</dbReference>
<dbReference type="HOGENOM" id="CLU_001570_14_11_1"/>
<dbReference type="InParanoid" id="G9MTY7"/>
<gene>
    <name evidence="8" type="ORF">TRIVIDRAFT_191731</name>
</gene>
<dbReference type="GO" id="GO:0016705">
    <property type="term" value="F:oxidoreductase activity, acting on paired donors, with incorporation or reduction of molecular oxygen"/>
    <property type="evidence" value="ECO:0007669"/>
    <property type="project" value="InterPro"/>
</dbReference>
<keyword evidence="3 6" id="KW-0349">Heme</keyword>
<accession>G9MTY7</accession>
<dbReference type="Proteomes" id="UP000007115">
    <property type="component" value="Unassembled WGS sequence"/>
</dbReference>
<evidence type="ECO:0000256" key="5">
    <source>
        <dbReference type="ARBA" id="ARBA00023004"/>
    </source>
</evidence>
<evidence type="ECO:0000313" key="8">
    <source>
        <dbReference type="EMBL" id="EHK22093.1"/>
    </source>
</evidence>
<evidence type="ECO:0000313" key="9">
    <source>
        <dbReference type="Proteomes" id="UP000007115"/>
    </source>
</evidence>
<evidence type="ECO:0000256" key="3">
    <source>
        <dbReference type="ARBA" id="ARBA00022617"/>
    </source>
</evidence>
<keyword evidence="7" id="KW-0472">Membrane</keyword>
<name>G9MTY7_HYPVG</name>
<comment type="cofactor">
    <cofactor evidence="1 6">
        <name>heme</name>
        <dbReference type="ChEBI" id="CHEBI:30413"/>
    </cofactor>
</comment>
<protein>
    <recommendedName>
        <fullName evidence="10">Cytochrome P450 monooxygenase</fullName>
    </recommendedName>
</protein>
<dbReference type="STRING" id="413071.G9MTY7"/>
<dbReference type="CDD" id="cd11058">
    <property type="entry name" value="CYP60B-like"/>
    <property type="match status" value="1"/>
</dbReference>
<dbReference type="eggNOG" id="KOG0158">
    <property type="taxonomic scope" value="Eukaryota"/>
</dbReference>
<evidence type="ECO:0000256" key="1">
    <source>
        <dbReference type="ARBA" id="ARBA00001971"/>
    </source>
</evidence>
<feature type="binding site" description="axial binding residue" evidence="6">
    <location>
        <position position="442"/>
    </location>
    <ligand>
        <name>heme</name>
        <dbReference type="ChEBI" id="CHEBI:30413"/>
    </ligand>
    <ligandPart>
        <name>Fe</name>
        <dbReference type="ChEBI" id="CHEBI:18248"/>
    </ligandPart>
</feature>
<dbReference type="InterPro" id="IPR002401">
    <property type="entry name" value="Cyt_P450_E_grp-I"/>
</dbReference>
<dbReference type="AlphaFoldDB" id="G9MTY7"/>
<dbReference type="GeneID" id="25789557"/>
<evidence type="ECO:0000256" key="7">
    <source>
        <dbReference type="SAM" id="Phobius"/>
    </source>
</evidence>
<evidence type="ECO:0000256" key="6">
    <source>
        <dbReference type="PIRSR" id="PIRSR602401-1"/>
    </source>
</evidence>
<dbReference type="InterPro" id="IPR036396">
    <property type="entry name" value="Cyt_P450_sf"/>
</dbReference>
<dbReference type="OrthoDB" id="1470350at2759"/>
<comment type="similarity">
    <text evidence="2">Belongs to the cytochrome P450 family.</text>
</comment>
<dbReference type="PRINTS" id="PR00385">
    <property type="entry name" value="P450"/>
</dbReference>
<keyword evidence="4 6" id="KW-0479">Metal-binding</keyword>
<dbReference type="InterPro" id="IPR001128">
    <property type="entry name" value="Cyt_P450"/>
</dbReference>
<evidence type="ECO:0000256" key="2">
    <source>
        <dbReference type="ARBA" id="ARBA00010617"/>
    </source>
</evidence>
<dbReference type="VEuPathDB" id="FungiDB:TRIVIDRAFT_191731"/>
<dbReference type="EMBL" id="ABDF02000026">
    <property type="protein sequence ID" value="EHK22093.1"/>
    <property type="molecule type" value="Genomic_DNA"/>
</dbReference>
<evidence type="ECO:0000256" key="4">
    <source>
        <dbReference type="ARBA" id="ARBA00022723"/>
    </source>
</evidence>
<dbReference type="InterPro" id="IPR050121">
    <property type="entry name" value="Cytochrome_P450_monoxygenase"/>
</dbReference>
<dbReference type="GO" id="GO:0005506">
    <property type="term" value="F:iron ion binding"/>
    <property type="evidence" value="ECO:0007669"/>
    <property type="project" value="InterPro"/>
</dbReference>
<dbReference type="GO" id="GO:0004497">
    <property type="term" value="F:monooxygenase activity"/>
    <property type="evidence" value="ECO:0007669"/>
    <property type="project" value="InterPro"/>
</dbReference>
<dbReference type="PANTHER" id="PTHR24305">
    <property type="entry name" value="CYTOCHROME P450"/>
    <property type="match status" value="1"/>
</dbReference>
<dbReference type="OMA" id="WINMLAN"/>
<keyword evidence="5 6" id="KW-0408">Iron</keyword>
<feature type="transmembrane region" description="Helical" evidence="7">
    <location>
        <begin position="12"/>
        <end position="34"/>
    </location>
</feature>